<dbReference type="PANTHER" id="PTHR38776">
    <property type="entry name" value="MLTA-INTERACTING PROTEIN-RELATED"/>
    <property type="match status" value="1"/>
</dbReference>
<keyword evidence="5" id="KW-0998">Cell outer membrane</keyword>
<accession>A0A6G8IBY2</accession>
<reference evidence="7 8" key="1">
    <citation type="submission" date="2020-03" db="EMBL/GenBank/DDBJ databases">
        <title>Hydrogenophaga sp. nov. isolated from cyanobacterial mat.</title>
        <authorList>
            <person name="Thorat V."/>
            <person name="Kirdat K."/>
            <person name="Tiwarekar B."/>
            <person name="Costa E.D."/>
            <person name="Yadav A."/>
        </authorList>
    </citation>
    <scope>NUCLEOTIDE SEQUENCE [LARGE SCALE GENOMIC DNA]</scope>
    <source>
        <strain evidence="7 8">BA0156</strain>
    </source>
</reference>
<feature type="chain" id="PRO_5026323145" evidence="6">
    <location>
        <begin position="39"/>
        <end position="269"/>
    </location>
</feature>
<keyword evidence="3 6" id="KW-0732">Signal</keyword>
<evidence type="ECO:0000313" key="7">
    <source>
        <dbReference type="EMBL" id="QIM50662.1"/>
    </source>
</evidence>
<dbReference type="Proteomes" id="UP000503162">
    <property type="component" value="Chromosome"/>
</dbReference>
<evidence type="ECO:0000256" key="1">
    <source>
        <dbReference type="ARBA" id="ARBA00004442"/>
    </source>
</evidence>
<comment type="subcellular location">
    <subcellularLocation>
        <location evidence="1">Cell outer membrane</location>
    </subcellularLocation>
</comment>
<evidence type="ECO:0000256" key="4">
    <source>
        <dbReference type="ARBA" id="ARBA00023136"/>
    </source>
</evidence>
<evidence type="ECO:0000256" key="2">
    <source>
        <dbReference type="ARBA" id="ARBA00005722"/>
    </source>
</evidence>
<dbReference type="KEGG" id="hcz:G9Q37_00205"/>
<dbReference type="Pfam" id="PF06629">
    <property type="entry name" value="MipA"/>
    <property type="match status" value="1"/>
</dbReference>
<gene>
    <name evidence="7" type="ORF">G9Q37_00205</name>
</gene>
<keyword evidence="8" id="KW-1185">Reference proteome</keyword>
<evidence type="ECO:0000256" key="6">
    <source>
        <dbReference type="SAM" id="SignalP"/>
    </source>
</evidence>
<dbReference type="AlphaFoldDB" id="A0A6G8IBY2"/>
<dbReference type="PANTHER" id="PTHR38776:SF1">
    <property type="entry name" value="MLTA-INTERACTING PROTEIN-RELATED"/>
    <property type="match status" value="1"/>
</dbReference>
<proteinExistence type="inferred from homology"/>
<dbReference type="GO" id="GO:0009279">
    <property type="term" value="C:cell outer membrane"/>
    <property type="evidence" value="ECO:0007669"/>
    <property type="project" value="UniProtKB-SubCell"/>
</dbReference>
<dbReference type="EMBL" id="CP049989">
    <property type="protein sequence ID" value="QIM50662.1"/>
    <property type="molecule type" value="Genomic_DNA"/>
</dbReference>
<protein>
    <submittedName>
        <fullName evidence="7">MipA/OmpV family protein</fullName>
    </submittedName>
</protein>
<comment type="similarity">
    <text evidence="2">Belongs to the MipA/OmpV family.</text>
</comment>
<feature type="signal peptide" evidence="6">
    <location>
        <begin position="1"/>
        <end position="38"/>
    </location>
</feature>
<evidence type="ECO:0000313" key="8">
    <source>
        <dbReference type="Proteomes" id="UP000503162"/>
    </source>
</evidence>
<sequence length="269" mass="29107">MTRSPNPFRPLSGHQSAAAAGLTGLALCTALAATPALAQEAEIPRGESRWGIGLGADVRQQPYRGVDNASTGIPLVYFENHWVRVMGPSAELKLPSAGPFAFRLKARYSDEGYKPSDSAALAGMAEREDGIWLGGEVIWQTPYLNLSAELMGDASSHSEGRQFRLQADRRFDFGAFSVTPRLAAIRLDREYVGYYHGVGAAEATAGRPAYGGEAATNVEAGLRVDYRLDAKQTVFLDLRSTRLGSAIADSPLVDRSRVSGVRVGYFYRF</sequence>
<evidence type="ECO:0000256" key="3">
    <source>
        <dbReference type="ARBA" id="ARBA00022729"/>
    </source>
</evidence>
<evidence type="ECO:0000256" key="5">
    <source>
        <dbReference type="ARBA" id="ARBA00023237"/>
    </source>
</evidence>
<organism evidence="7 8">
    <name type="scientific">Hydrogenophaga crocea</name>
    <dbReference type="NCBI Taxonomy" id="2716225"/>
    <lineage>
        <taxon>Bacteria</taxon>
        <taxon>Pseudomonadati</taxon>
        <taxon>Pseudomonadota</taxon>
        <taxon>Betaproteobacteria</taxon>
        <taxon>Burkholderiales</taxon>
        <taxon>Comamonadaceae</taxon>
        <taxon>Hydrogenophaga</taxon>
    </lineage>
</organism>
<name>A0A6G8IBY2_9BURK</name>
<dbReference type="InterPro" id="IPR010583">
    <property type="entry name" value="MipA"/>
</dbReference>
<keyword evidence="4" id="KW-0472">Membrane</keyword>